<protein>
    <submittedName>
        <fullName evidence="1">Uncharacterized protein</fullName>
    </submittedName>
</protein>
<organism evidence="1 2">
    <name type="scientific">Lentinula raphanica</name>
    <dbReference type="NCBI Taxonomy" id="153919"/>
    <lineage>
        <taxon>Eukaryota</taxon>
        <taxon>Fungi</taxon>
        <taxon>Dikarya</taxon>
        <taxon>Basidiomycota</taxon>
        <taxon>Agaricomycotina</taxon>
        <taxon>Agaricomycetes</taxon>
        <taxon>Agaricomycetidae</taxon>
        <taxon>Agaricales</taxon>
        <taxon>Marasmiineae</taxon>
        <taxon>Omphalotaceae</taxon>
        <taxon>Lentinula</taxon>
    </lineage>
</organism>
<keyword evidence="2" id="KW-1185">Reference proteome</keyword>
<proteinExistence type="predicted"/>
<name>A0AA38UFQ0_9AGAR</name>
<dbReference type="AlphaFoldDB" id="A0AA38UFQ0"/>
<accession>A0AA38UFQ0</accession>
<dbReference type="Proteomes" id="UP001163846">
    <property type="component" value="Unassembled WGS sequence"/>
</dbReference>
<dbReference type="EMBL" id="MU806127">
    <property type="protein sequence ID" value="KAJ3839445.1"/>
    <property type="molecule type" value="Genomic_DNA"/>
</dbReference>
<evidence type="ECO:0000313" key="1">
    <source>
        <dbReference type="EMBL" id="KAJ3839445.1"/>
    </source>
</evidence>
<comment type="caution">
    <text evidence="1">The sequence shown here is derived from an EMBL/GenBank/DDBJ whole genome shotgun (WGS) entry which is preliminary data.</text>
</comment>
<sequence>MIQVYTTPLRMFNSLFLRLVVPVLVLWTVVVFSSPVPTGGGVAATTQHIPMPVQIIITGKGSPNEHWRCRTGPLVLHASIDRDTWDKYPTFEEREKQKLVLEIGQNSPKVKFSPPPEIIELGELKDGVSEEKILEEGKVILGWKRMPYIVTTPGGTCMDFIRMELELFLEEKYIDERVFEAFMKYSVLSQPDTFTLVPGGHTHHLCSHSQCSCPYSHSPRSHSLPTCSHSLTPAHAHNILAHTHILHLTRKDNETMQYNLRTK</sequence>
<evidence type="ECO:0000313" key="2">
    <source>
        <dbReference type="Proteomes" id="UP001163846"/>
    </source>
</evidence>
<gene>
    <name evidence="1" type="ORF">F5878DRAFT_119264</name>
</gene>
<reference evidence="1" key="1">
    <citation type="submission" date="2022-08" db="EMBL/GenBank/DDBJ databases">
        <authorList>
            <consortium name="DOE Joint Genome Institute"/>
            <person name="Min B."/>
            <person name="Riley R."/>
            <person name="Sierra-Patev S."/>
            <person name="Naranjo-Ortiz M."/>
            <person name="Looney B."/>
            <person name="Konkel Z."/>
            <person name="Slot J.C."/>
            <person name="Sakamoto Y."/>
            <person name="Steenwyk J.L."/>
            <person name="Rokas A."/>
            <person name="Carro J."/>
            <person name="Camarero S."/>
            <person name="Ferreira P."/>
            <person name="Molpeceres G."/>
            <person name="Ruiz-Duenas F.J."/>
            <person name="Serrano A."/>
            <person name="Henrissat B."/>
            <person name="Drula E."/>
            <person name="Hughes K.W."/>
            <person name="Mata J.L."/>
            <person name="Ishikawa N.K."/>
            <person name="Vargas-Isla R."/>
            <person name="Ushijima S."/>
            <person name="Smith C.A."/>
            <person name="Ahrendt S."/>
            <person name="Andreopoulos W."/>
            <person name="He G."/>
            <person name="Labutti K."/>
            <person name="Lipzen A."/>
            <person name="Ng V."/>
            <person name="Sandor L."/>
            <person name="Barry K."/>
            <person name="Martinez A.T."/>
            <person name="Xiao Y."/>
            <person name="Gibbons J.G."/>
            <person name="Terashima K."/>
            <person name="Hibbett D.S."/>
            <person name="Grigoriev I.V."/>
        </authorList>
    </citation>
    <scope>NUCLEOTIDE SEQUENCE</scope>
    <source>
        <strain evidence="1">TFB9207</strain>
    </source>
</reference>